<keyword evidence="2" id="KW-1185">Reference proteome</keyword>
<name>A0ABT1NK71_9FIRM</name>
<comment type="caution">
    <text evidence="1">The sequence shown here is derived from an EMBL/GenBank/DDBJ whole genome shotgun (WGS) entry which is preliminary data.</text>
</comment>
<sequence>MKGYRKMLFFTLVVFVTLFTLTNLTFADLFCRMDINHVSPNYPVYCPNNASGDGRHQGFSSLTKAKINGTTYNAHEWDCVCGSVIITVWDLGNYYFYPDDATWTHTPGFPYIPGSYQYWDVKKLRSGNPIDWKFPY</sequence>
<accession>A0ABT1NK71</accession>
<dbReference type="Proteomes" id="UP001651880">
    <property type="component" value="Unassembled WGS sequence"/>
</dbReference>
<proteinExistence type="predicted"/>
<dbReference type="RefSeq" id="WP_255229150.1">
    <property type="nucleotide sequence ID" value="NZ_JAJEKE010000025.1"/>
</dbReference>
<organism evidence="1 2">
    <name type="scientific">Lutispora saccharofermentans</name>
    <dbReference type="NCBI Taxonomy" id="3024236"/>
    <lineage>
        <taxon>Bacteria</taxon>
        <taxon>Bacillati</taxon>
        <taxon>Bacillota</taxon>
        <taxon>Clostridia</taxon>
        <taxon>Lutisporales</taxon>
        <taxon>Lutisporaceae</taxon>
        <taxon>Lutispora</taxon>
    </lineage>
</organism>
<protein>
    <submittedName>
        <fullName evidence="1">Uncharacterized protein</fullName>
    </submittedName>
</protein>
<reference evidence="1 2" key="1">
    <citation type="submission" date="2021-10" db="EMBL/GenBank/DDBJ databases">
        <title>Lutispora strain m25 sp. nov., a thermophilic, non-spore-forming bacterium isolated from a lab-scale methanogenic bioreactor digesting anaerobic sludge.</title>
        <authorList>
            <person name="El Houari A."/>
            <person name="Mcdonald J."/>
        </authorList>
    </citation>
    <scope>NUCLEOTIDE SEQUENCE [LARGE SCALE GENOMIC DNA]</scope>
    <source>
        <strain evidence="2">m25</strain>
    </source>
</reference>
<evidence type="ECO:0000313" key="2">
    <source>
        <dbReference type="Proteomes" id="UP001651880"/>
    </source>
</evidence>
<evidence type="ECO:0000313" key="1">
    <source>
        <dbReference type="EMBL" id="MCQ1531596.1"/>
    </source>
</evidence>
<dbReference type="EMBL" id="JAJEKE010000025">
    <property type="protein sequence ID" value="MCQ1531596.1"/>
    <property type="molecule type" value="Genomic_DNA"/>
</dbReference>
<gene>
    <name evidence="1" type="ORF">LJD61_18945</name>
</gene>